<evidence type="ECO:0000313" key="7">
    <source>
        <dbReference type="Proteomes" id="UP000820669"/>
    </source>
</evidence>
<keyword evidence="4" id="KW-0460">Magnesium</keyword>
<dbReference type="NCBIfam" id="TIGR02727">
    <property type="entry name" value="MTHFS_bact"/>
    <property type="match status" value="1"/>
</dbReference>
<dbReference type="InterPro" id="IPR024185">
    <property type="entry name" value="FTHF_cligase-like_sf"/>
</dbReference>
<comment type="cofactor">
    <cofactor evidence="4">
        <name>Mg(2+)</name>
        <dbReference type="ChEBI" id="CHEBI:18420"/>
    </cofactor>
</comment>
<accession>A0ABX1SE53</accession>
<keyword evidence="2 4" id="KW-0547">Nucleotide-binding</keyword>
<dbReference type="EC" id="6.3.3.2" evidence="4"/>
<dbReference type="GO" id="GO:0030272">
    <property type="term" value="F:5-formyltetrahydrofolate cyclo-ligase activity"/>
    <property type="evidence" value="ECO:0007669"/>
    <property type="project" value="UniProtKB-EC"/>
</dbReference>
<feature type="region of interest" description="Disordered" evidence="5">
    <location>
        <begin position="1"/>
        <end position="30"/>
    </location>
</feature>
<name>A0ABX1SE53_9PSEU</name>
<evidence type="ECO:0000313" key="6">
    <source>
        <dbReference type="EMBL" id="NMH98473.1"/>
    </source>
</evidence>
<keyword evidence="7" id="KW-1185">Reference proteome</keyword>
<comment type="similarity">
    <text evidence="1 4">Belongs to the 5-formyltetrahydrofolate cyclo-ligase family.</text>
</comment>
<evidence type="ECO:0000256" key="4">
    <source>
        <dbReference type="RuleBase" id="RU361279"/>
    </source>
</evidence>
<organism evidence="6 7">
    <name type="scientific">Pseudonocardia acidicola</name>
    <dbReference type="NCBI Taxonomy" id="2724939"/>
    <lineage>
        <taxon>Bacteria</taxon>
        <taxon>Bacillati</taxon>
        <taxon>Actinomycetota</taxon>
        <taxon>Actinomycetes</taxon>
        <taxon>Pseudonocardiales</taxon>
        <taxon>Pseudonocardiaceae</taxon>
        <taxon>Pseudonocardia</taxon>
    </lineage>
</organism>
<dbReference type="EMBL" id="JAAXLA010000023">
    <property type="protein sequence ID" value="NMH98473.1"/>
    <property type="molecule type" value="Genomic_DNA"/>
</dbReference>
<evidence type="ECO:0000256" key="5">
    <source>
        <dbReference type="SAM" id="MobiDB-lite"/>
    </source>
</evidence>
<dbReference type="Pfam" id="PF01812">
    <property type="entry name" value="5-FTHF_cyc-lig"/>
    <property type="match status" value="1"/>
</dbReference>
<gene>
    <name evidence="6" type="ORF">HF526_14325</name>
</gene>
<dbReference type="SUPFAM" id="SSF100950">
    <property type="entry name" value="NagB/RpiA/CoA transferase-like"/>
    <property type="match status" value="1"/>
</dbReference>
<dbReference type="PANTHER" id="PTHR23407">
    <property type="entry name" value="ATPASE INHIBITOR/5-FORMYLTETRAHYDROFOLATE CYCLO-LIGASE"/>
    <property type="match status" value="1"/>
</dbReference>
<protein>
    <recommendedName>
        <fullName evidence="4">5-formyltetrahydrofolate cyclo-ligase</fullName>
        <ecNumber evidence="4">6.3.3.2</ecNumber>
    </recommendedName>
</protein>
<dbReference type="PIRSF" id="PIRSF006806">
    <property type="entry name" value="FTHF_cligase"/>
    <property type="match status" value="1"/>
</dbReference>
<evidence type="ECO:0000256" key="1">
    <source>
        <dbReference type="ARBA" id="ARBA00010638"/>
    </source>
</evidence>
<keyword evidence="4" id="KW-0479">Metal-binding</keyword>
<keyword evidence="3 4" id="KW-0067">ATP-binding</keyword>
<dbReference type="Gene3D" id="3.40.50.10420">
    <property type="entry name" value="NagB/RpiA/CoA transferase-like"/>
    <property type="match status" value="1"/>
</dbReference>
<dbReference type="PANTHER" id="PTHR23407:SF1">
    <property type="entry name" value="5-FORMYLTETRAHYDROFOLATE CYCLO-LIGASE"/>
    <property type="match status" value="1"/>
</dbReference>
<comment type="catalytic activity">
    <reaction evidence="4">
        <text>(6S)-5-formyl-5,6,7,8-tetrahydrofolate + ATP = (6R)-5,10-methenyltetrahydrofolate + ADP + phosphate</text>
        <dbReference type="Rhea" id="RHEA:10488"/>
        <dbReference type="ChEBI" id="CHEBI:30616"/>
        <dbReference type="ChEBI" id="CHEBI:43474"/>
        <dbReference type="ChEBI" id="CHEBI:57455"/>
        <dbReference type="ChEBI" id="CHEBI:57457"/>
        <dbReference type="ChEBI" id="CHEBI:456216"/>
        <dbReference type="EC" id="6.3.3.2"/>
    </reaction>
</comment>
<sequence length="218" mass="22253">MTARAEPPGPAAGSTPGAPGGGPDDPAGKRAWRRRLLAARRALSDEERAARAAALAAAGVRLTAGIDAPVCAYLPVGVEPGSVAGLDALRATGHEVLLPVVPDADGPLDWARYDGPDTLADGPLGLRQPTGPRLGVNSITRAGIVLIPALAADRRGVRLGRGGGYYDRTLPLARPDTPLVVLLNDEELVPELPAEPHDVRVTAALLPGAGVVRLGGTN</sequence>
<keyword evidence="6" id="KW-0436">Ligase</keyword>
<dbReference type="Proteomes" id="UP000820669">
    <property type="component" value="Unassembled WGS sequence"/>
</dbReference>
<dbReference type="RefSeq" id="WP_169381919.1">
    <property type="nucleotide sequence ID" value="NZ_JAAXLA010000023.1"/>
</dbReference>
<dbReference type="InterPro" id="IPR037171">
    <property type="entry name" value="NagB/RpiA_transferase-like"/>
</dbReference>
<reference evidence="6 7" key="1">
    <citation type="submission" date="2020-04" db="EMBL/GenBank/DDBJ databases">
        <authorList>
            <person name="Klaysubun C."/>
            <person name="Duangmal K."/>
            <person name="Lipun K."/>
        </authorList>
    </citation>
    <scope>NUCLEOTIDE SEQUENCE [LARGE SCALE GENOMIC DNA]</scope>
    <source>
        <strain evidence="6 7">K10HN5</strain>
    </source>
</reference>
<dbReference type="InterPro" id="IPR002698">
    <property type="entry name" value="FTHF_cligase"/>
</dbReference>
<evidence type="ECO:0000256" key="3">
    <source>
        <dbReference type="ARBA" id="ARBA00022840"/>
    </source>
</evidence>
<comment type="caution">
    <text evidence="6">The sequence shown here is derived from an EMBL/GenBank/DDBJ whole genome shotgun (WGS) entry which is preliminary data.</text>
</comment>
<evidence type="ECO:0000256" key="2">
    <source>
        <dbReference type="ARBA" id="ARBA00022741"/>
    </source>
</evidence>
<proteinExistence type="inferred from homology"/>